<dbReference type="InterPro" id="IPR013324">
    <property type="entry name" value="RNA_pol_sigma_r3/r4-like"/>
</dbReference>
<dbReference type="AlphaFoldDB" id="A0AAU7JX20"/>
<accession>A0AAU7JX20</accession>
<protein>
    <submittedName>
        <fullName evidence="7">Sigma factor-like helix-turn-helix DNA-binding protein</fullName>
    </submittedName>
</protein>
<dbReference type="GO" id="GO:0006352">
    <property type="term" value="P:DNA-templated transcription initiation"/>
    <property type="evidence" value="ECO:0007669"/>
    <property type="project" value="InterPro"/>
</dbReference>
<proteinExistence type="inferred from homology"/>
<dbReference type="SUPFAM" id="SSF88659">
    <property type="entry name" value="Sigma3 and sigma4 domains of RNA polymerase sigma factors"/>
    <property type="match status" value="1"/>
</dbReference>
<dbReference type="GO" id="GO:0003677">
    <property type="term" value="F:DNA binding"/>
    <property type="evidence" value="ECO:0007669"/>
    <property type="project" value="UniProtKB-KW"/>
</dbReference>
<organism evidence="7">
    <name type="scientific">Pedococcus sp. KACC 23699</name>
    <dbReference type="NCBI Taxonomy" id="3149228"/>
    <lineage>
        <taxon>Bacteria</taxon>
        <taxon>Bacillati</taxon>
        <taxon>Actinomycetota</taxon>
        <taxon>Actinomycetes</taxon>
        <taxon>Micrococcales</taxon>
        <taxon>Intrasporangiaceae</taxon>
        <taxon>Pedococcus</taxon>
    </lineage>
</organism>
<keyword evidence="4" id="KW-0804">Transcription</keyword>
<dbReference type="InterPro" id="IPR036388">
    <property type="entry name" value="WH-like_DNA-bd_sf"/>
</dbReference>
<keyword evidence="2" id="KW-0805">Transcription regulation</keyword>
<keyword evidence="7" id="KW-0238">DNA-binding</keyword>
<evidence type="ECO:0000256" key="1">
    <source>
        <dbReference type="ARBA" id="ARBA00010641"/>
    </source>
</evidence>
<dbReference type="InterPro" id="IPR013249">
    <property type="entry name" value="RNA_pol_sigma70_r4_t2"/>
</dbReference>
<keyword evidence="3" id="KW-0731">Sigma factor</keyword>
<evidence type="ECO:0000256" key="3">
    <source>
        <dbReference type="ARBA" id="ARBA00023082"/>
    </source>
</evidence>
<feature type="region of interest" description="Disordered" evidence="5">
    <location>
        <begin position="76"/>
        <end position="101"/>
    </location>
</feature>
<evidence type="ECO:0000313" key="7">
    <source>
        <dbReference type="EMBL" id="XBO44609.1"/>
    </source>
</evidence>
<dbReference type="Pfam" id="PF08281">
    <property type="entry name" value="Sigma70_r4_2"/>
    <property type="match status" value="1"/>
</dbReference>
<gene>
    <name evidence="7" type="ORF">ABEG17_04520</name>
</gene>
<dbReference type="Gene3D" id="1.10.10.10">
    <property type="entry name" value="Winged helix-like DNA-binding domain superfamily/Winged helix DNA-binding domain"/>
    <property type="match status" value="1"/>
</dbReference>
<name>A0AAU7JX20_9MICO</name>
<feature type="domain" description="RNA polymerase sigma factor 70 region 4 type 2" evidence="6">
    <location>
        <begin position="113"/>
        <end position="158"/>
    </location>
</feature>
<reference evidence="7" key="1">
    <citation type="submission" date="2024-05" db="EMBL/GenBank/DDBJ databases">
        <authorList>
            <person name="Kim S."/>
            <person name="Heo J."/>
            <person name="Choi H."/>
            <person name="Choi Y."/>
            <person name="Kwon S.-W."/>
            <person name="Kim Y."/>
        </authorList>
    </citation>
    <scope>NUCLEOTIDE SEQUENCE</scope>
    <source>
        <strain evidence="7">KACC 23699</strain>
    </source>
</reference>
<dbReference type="RefSeq" id="WP_406832095.1">
    <property type="nucleotide sequence ID" value="NZ_CP157483.1"/>
</dbReference>
<evidence type="ECO:0000256" key="5">
    <source>
        <dbReference type="SAM" id="MobiDB-lite"/>
    </source>
</evidence>
<evidence type="ECO:0000259" key="6">
    <source>
        <dbReference type="Pfam" id="PF08281"/>
    </source>
</evidence>
<evidence type="ECO:0000256" key="2">
    <source>
        <dbReference type="ARBA" id="ARBA00023015"/>
    </source>
</evidence>
<comment type="similarity">
    <text evidence="1">Belongs to the sigma-70 factor family. ECF subfamily.</text>
</comment>
<evidence type="ECO:0000256" key="4">
    <source>
        <dbReference type="ARBA" id="ARBA00023163"/>
    </source>
</evidence>
<dbReference type="EMBL" id="CP157483">
    <property type="protein sequence ID" value="XBO44609.1"/>
    <property type="molecule type" value="Genomic_DNA"/>
</dbReference>
<sequence>MAEHVVDRPSFDEYVVARGGDLLRTAWLLVGDDAAALRLVRAALNRARPQWSQLAEHGAGSYDTDLRRFLVQAHLRRRRPGSRADPEGEGPTTAQHGPADVAERTRALRLEPLDALTRVQRVVVVLVLFDGLSQGQVADLLDEHVGSVRRHLASALALLHDRFGHDERGVRGMLESLAPSDPPVDLLLLPEVASAPRWRGLRGWVFAVAALGVAVLVVGLVPRQPAGDARPAPGPPPALVPTALSCDGSSGSPGVPRPVVPPLSAHFAAALVCAETDSASVWSGALPPGAPVTDSVALDSLTPSPRGSGASCPDLLHGPAYRLLLLGRDGSTTTWANEDLACDGWPALAQFYVASAEQAARTSPPSAGFLGCPSTLDDPVDPSGVGPGLRKGTVLVEATACLHPLAQVRPRAIPKFHPVRGNVLGTPELAELNADLARSGSRRARRGACVEGAWRYVIRARTDSGRLVELSSVCGREFAVDGHARDLWPVSADTTSMLRALLAAN</sequence>
<dbReference type="GO" id="GO:0016987">
    <property type="term" value="F:sigma factor activity"/>
    <property type="evidence" value="ECO:0007669"/>
    <property type="project" value="UniProtKB-KW"/>
</dbReference>